<sequence length="794" mass="89939">MKKRLKQLMFVSLFLLFIPVIGFANTPGVNGYNAVPNPNEKIIPKNPNQGYTPSNVQESRSREASAKKKAQEKRERSEKAIAKDTNYETVKQAADRVDKVLGKKKPSVKELEQAARDIEIIRKYVSNNGDKADTSQIQSLRTTIRNYEQKFVSLEEDAKKREEAAGYLQKAKNTTNPADLSKLTSYIYLEEGFFGLTDVFPKVVNALVQGFFFITKAIYCLVIIILEQVFSANAYESLDSIVSFSAQMFQTFIEEYQWLVYALAVMGGIVEFIRKKHFPFKIFRFLLVWFLALFLYRPASLPLNFGNQKIEAKYNLSQIIKVVDGVSSDLTRIAIAGFNNLDKTHSSVDGKKDNLTAVKESIFDELVYQPFLALNFTTTDVAEDKVRTLFETTGNSDKVKDFSKENSKISQLSWSTIGVKVLTALASLIKAIVVGVALILIGVISIVFKYLALIMLVFLVIFFFIAMIPGFEQVLGNAGKKIIQFVFMGGLGLFGVRAFLFVNGLIEGAAGGMSKVYFWVAIIQGIIWFVIWRCRAMVMNLLVKGTLSAQEVGRKVQGNLEHFYQPDLISKMNPFTPTRTIDRSGSSVPDMAMGTSSDVAPAVSSAASMPLNRTLFRATKNSLASGGKRLMQEFDNLRYGTGESLDKQVALERRAAFKQRLLDRKDDLHHLATLPKAERLRSKLHDLAGDTNAPVQVAFEEREKQRLERKERKEQRRQEQVDFRHYQKSQQPSDDRSISSIIENQLVKPQVRRKFHRERLKRQQTPVQSTKPLKNELIVEKEPTVSDELFHKRK</sequence>
<evidence type="ECO:0000313" key="6">
    <source>
        <dbReference type="Proteomes" id="UP000267137"/>
    </source>
</evidence>
<keyword evidence="1" id="KW-0175">Coiled coil</keyword>
<feature type="compositionally biased region" description="Polar residues" evidence="2">
    <location>
        <begin position="49"/>
        <end position="58"/>
    </location>
</feature>
<feature type="region of interest" description="Disordered" evidence="2">
    <location>
        <begin position="707"/>
        <end position="775"/>
    </location>
</feature>
<feature type="compositionally biased region" description="Basic and acidic residues" evidence="2">
    <location>
        <begin position="707"/>
        <end position="725"/>
    </location>
</feature>
<evidence type="ECO:0000256" key="2">
    <source>
        <dbReference type="SAM" id="MobiDB-lite"/>
    </source>
</evidence>
<feature type="transmembrane region" description="Helical" evidence="3">
    <location>
        <begin position="450"/>
        <end position="470"/>
    </location>
</feature>
<feature type="compositionally biased region" description="Basic residues" evidence="2">
    <location>
        <begin position="750"/>
        <end position="762"/>
    </location>
</feature>
<evidence type="ECO:0000256" key="4">
    <source>
        <dbReference type="SAM" id="SignalP"/>
    </source>
</evidence>
<feature type="transmembrane region" description="Helical" evidence="3">
    <location>
        <begin position="482"/>
        <end position="504"/>
    </location>
</feature>
<feature type="chain" id="PRO_5042254162" description="TrbL/VirB6 plasmid conjugal transfer protein" evidence="4">
    <location>
        <begin position="25"/>
        <end position="794"/>
    </location>
</feature>
<gene>
    <name evidence="5" type="ORF">D8827_04015</name>
</gene>
<evidence type="ECO:0000313" key="5">
    <source>
        <dbReference type="EMBL" id="RSJ23680.1"/>
    </source>
</evidence>
<feature type="transmembrane region" description="Helical" evidence="3">
    <location>
        <begin position="256"/>
        <end position="273"/>
    </location>
</feature>
<feature type="signal peptide" evidence="4">
    <location>
        <begin position="1"/>
        <end position="24"/>
    </location>
</feature>
<keyword evidence="3" id="KW-1133">Transmembrane helix</keyword>
<name>A0AAE8G3Q9_STRIT</name>
<reference evidence="5 6" key="1">
    <citation type="submission" date="2018-11" db="EMBL/GenBank/DDBJ databases">
        <title>Species Designations Belie Phenotypic and Genotypic Heterogeneity in Oral Streptococci.</title>
        <authorList>
            <person name="Velsko I."/>
        </authorList>
    </citation>
    <scope>NUCLEOTIDE SEQUENCE [LARGE SCALE GENOMIC DNA]</scope>
    <source>
        <strain evidence="5 6">KLC02</strain>
    </source>
</reference>
<dbReference type="EMBL" id="RJOO01000002">
    <property type="protein sequence ID" value="RSJ23680.1"/>
    <property type="molecule type" value="Genomic_DNA"/>
</dbReference>
<dbReference type="Proteomes" id="UP000267137">
    <property type="component" value="Unassembled WGS sequence"/>
</dbReference>
<comment type="caution">
    <text evidence="5">The sequence shown here is derived from an EMBL/GenBank/DDBJ whole genome shotgun (WGS) entry which is preliminary data.</text>
</comment>
<evidence type="ECO:0000256" key="1">
    <source>
        <dbReference type="SAM" id="Coils"/>
    </source>
</evidence>
<evidence type="ECO:0000256" key="3">
    <source>
        <dbReference type="SAM" id="Phobius"/>
    </source>
</evidence>
<feature type="transmembrane region" description="Helical" evidence="3">
    <location>
        <begin position="282"/>
        <end position="299"/>
    </location>
</feature>
<feature type="transmembrane region" description="Helical" evidence="3">
    <location>
        <begin position="421"/>
        <end position="443"/>
    </location>
</feature>
<keyword evidence="4" id="KW-0732">Signal</keyword>
<evidence type="ECO:0008006" key="7">
    <source>
        <dbReference type="Google" id="ProtNLM"/>
    </source>
</evidence>
<feature type="compositionally biased region" description="Polar residues" evidence="2">
    <location>
        <begin position="728"/>
        <end position="743"/>
    </location>
</feature>
<organism evidence="5 6">
    <name type="scientific">Streptococcus intermedius</name>
    <dbReference type="NCBI Taxonomy" id="1338"/>
    <lineage>
        <taxon>Bacteria</taxon>
        <taxon>Bacillati</taxon>
        <taxon>Bacillota</taxon>
        <taxon>Bacilli</taxon>
        <taxon>Lactobacillales</taxon>
        <taxon>Streptococcaceae</taxon>
        <taxon>Streptococcus</taxon>
        <taxon>Streptococcus anginosus group</taxon>
    </lineage>
</organism>
<feature type="transmembrane region" description="Helical" evidence="3">
    <location>
        <begin position="516"/>
        <end position="532"/>
    </location>
</feature>
<dbReference type="RefSeq" id="WP_125442321.1">
    <property type="nucleotide sequence ID" value="NZ_RJOO01000002.1"/>
</dbReference>
<accession>A0AAE8G3Q9</accession>
<protein>
    <recommendedName>
        <fullName evidence="7">TrbL/VirB6 plasmid conjugal transfer protein</fullName>
    </recommendedName>
</protein>
<keyword evidence="3" id="KW-0472">Membrane</keyword>
<dbReference type="AlphaFoldDB" id="A0AAE8G3Q9"/>
<feature type="coiled-coil region" evidence="1">
    <location>
        <begin position="137"/>
        <end position="164"/>
    </location>
</feature>
<feature type="compositionally biased region" description="Polar residues" evidence="2">
    <location>
        <begin position="763"/>
        <end position="772"/>
    </location>
</feature>
<feature type="region of interest" description="Disordered" evidence="2">
    <location>
        <begin position="40"/>
        <end position="79"/>
    </location>
</feature>
<proteinExistence type="predicted"/>
<keyword evidence="3" id="KW-0812">Transmembrane</keyword>